<evidence type="ECO:0000313" key="2">
    <source>
        <dbReference type="Proteomes" id="UP000494216"/>
    </source>
</evidence>
<accession>A0A8S0XU64</accession>
<dbReference type="Gene3D" id="1.20.1260.10">
    <property type="match status" value="1"/>
</dbReference>
<dbReference type="AlphaFoldDB" id="A0A8S0XU64"/>
<organism evidence="1 2">
    <name type="scientific">Candidatus Methylobacter favarea</name>
    <dbReference type="NCBI Taxonomy" id="2707345"/>
    <lineage>
        <taxon>Bacteria</taxon>
        <taxon>Pseudomonadati</taxon>
        <taxon>Pseudomonadota</taxon>
        <taxon>Gammaproteobacteria</taxon>
        <taxon>Methylococcales</taxon>
        <taxon>Methylococcaceae</taxon>
        <taxon>Methylobacter</taxon>
    </lineage>
</organism>
<dbReference type="InterPro" id="IPR009078">
    <property type="entry name" value="Ferritin-like_SF"/>
</dbReference>
<evidence type="ECO:0008006" key="3">
    <source>
        <dbReference type="Google" id="ProtNLM"/>
    </source>
</evidence>
<comment type="caution">
    <text evidence="1">The sequence shown here is derived from an EMBL/GenBank/DDBJ whole genome shotgun (WGS) entry which is preliminary data.</text>
</comment>
<dbReference type="EMBL" id="CADCXN010000096">
    <property type="protein sequence ID" value="CAA9892308.1"/>
    <property type="molecule type" value="Genomic_DNA"/>
</dbReference>
<protein>
    <recommendedName>
        <fullName evidence="3">Ferritin-like domain-containing protein</fullName>
    </recommendedName>
</protein>
<dbReference type="SUPFAM" id="SSF47240">
    <property type="entry name" value="Ferritin-like"/>
    <property type="match status" value="1"/>
</dbReference>
<reference evidence="1 2" key="1">
    <citation type="submission" date="2020-02" db="EMBL/GenBank/DDBJ databases">
        <authorList>
            <person name="Hogendoorn C."/>
        </authorList>
    </citation>
    <scope>NUCLEOTIDE SEQUENCE [LARGE SCALE GENOMIC DNA]</scope>
    <source>
        <strain evidence="1">METHB21</strain>
    </source>
</reference>
<dbReference type="CDD" id="cd00657">
    <property type="entry name" value="Ferritin_like"/>
    <property type="match status" value="1"/>
</dbReference>
<proteinExistence type="predicted"/>
<dbReference type="RefSeq" id="WP_174627094.1">
    <property type="nucleotide sequence ID" value="NZ_CADCXN010000096.1"/>
</dbReference>
<evidence type="ECO:0000313" key="1">
    <source>
        <dbReference type="EMBL" id="CAA9892308.1"/>
    </source>
</evidence>
<sequence length="243" mass="26086">MDKQTHLGMNRTGIQMSPLDSASLKTIAAEVSPDIGGSSDMAAKLRGKYIADANPIGSVPVPGNLKGLVGTAMEKLTGNDIEVLVDKLGERLAFERTGVRLYDALLAKTSVLEDVSEAMVQSLHRFREEELAHFELAKSILLDLGADPTAQTPCADVAGVASSGILKVITDPRTNLAQSLDALLAAELIDNAGWELLIKLAGHVNHAEWIEKFQLALKQEAQHLATVRLYVENEILRDSAVLG</sequence>
<gene>
    <name evidence="1" type="ORF">METHB2_640020</name>
</gene>
<dbReference type="InterPro" id="IPR012347">
    <property type="entry name" value="Ferritin-like"/>
</dbReference>
<dbReference type="Proteomes" id="UP000494216">
    <property type="component" value="Unassembled WGS sequence"/>
</dbReference>
<keyword evidence="2" id="KW-1185">Reference proteome</keyword>
<name>A0A8S0XU64_9GAMM</name>